<sequence length="285" mass="29631">MVVGSDPGTKLKSSDPLEDLMTTSFETVTSADGTPIAFERTGEGTPVILAGGAFNDRTTLAGLAATLAPDFTAIAYDRRGRGDSGAGAVYSVEREVEDLAAVIDHVGGSAAVFGHSSGAVLGLEAAARGVAMTSLAVYEPPYVVDDSRPRPGADLFDRVRALIADGDRDGAAELFLVEGTDTPAEVVKGMREDAFWAWFAGLAHTLPYDLALCGPGNVLPAGRLAKISVPTLVLDGGESDAWMRAAARAVADTVPGARHATVEGQDHGVLRQPDVLRGLLTEFLR</sequence>
<dbReference type="EMBL" id="BNAY01000010">
    <property type="protein sequence ID" value="GHH33415.1"/>
    <property type="molecule type" value="Genomic_DNA"/>
</dbReference>
<dbReference type="InterPro" id="IPR000073">
    <property type="entry name" value="AB_hydrolase_1"/>
</dbReference>
<dbReference type="InterPro" id="IPR050471">
    <property type="entry name" value="AB_hydrolase"/>
</dbReference>
<dbReference type="PANTHER" id="PTHR43433:SF5">
    <property type="entry name" value="AB HYDROLASE-1 DOMAIN-CONTAINING PROTEIN"/>
    <property type="match status" value="1"/>
</dbReference>
<proteinExistence type="predicted"/>
<evidence type="ECO:0000259" key="1">
    <source>
        <dbReference type="Pfam" id="PF12697"/>
    </source>
</evidence>
<keyword evidence="2" id="KW-0378">Hydrolase</keyword>
<dbReference type="GO" id="GO:0016787">
    <property type="term" value="F:hydrolase activity"/>
    <property type="evidence" value="ECO:0007669"/>
    <property type="project" value="UniProtKB-KW"/>
</dbReference>
<name>A0ABQ3M7D2_9PSEU</name>
<gene>
    <name evidence="2" type="ORF">GCM10017790_72000</name>
</gene>
<comment type="caution">
    <text evidence="2">The sequence shown here is derived from an EMBL/GenBank/DDBJ whole genome shotgun (WGS) entry which is preliminary data.</text>
</comment>
<evidence type="ECO:0000313" key="3">
    <source>
        <dbReference type="Proteomes" id="UP000635387"/>
    </source>
</evidence>
<keyword evidence="3" id="KW-1185">Reference proteome</keyword>
<dbReference type="Pfam" id="PF12697">
    <property type="entry name" value="Abhydrolase_6"/>
    <property type="match status" value="1"/>
</dbReference>
<dbReference type="InterPro" id="IPR029058">
    <property type="entry name" value="AB_hydrolase_fold"/>
</dbReference>
<dbReference type="Proteomes" id="UP000635387">
    <property type="component" value="Unassembled WGS sequence"/>
</dbReference>
<protein>
    <submittedName>
        <fullName evidence="2">Alpha/beta hydrolase</fullName>
    </submittedName>
</protein>
<dbReference type="Gene3D" id="3.40.50.1820">
    <property type="entry name" value="alpha/beta hydrolase"/>
    <property type="match status" value="1"/>
</dbReference>
<organism evidence="2 3">
    <name type="scientific">Amycolatopsis oliviviridis</name>
    <dbReference type="NCBI Taxonomy" id="1471590"/>
    <lineage>
        <taxon>Bacteria</taxon>
        <taxon>Bacillati</taxon>
        <taxon>Actinomycetota</taxon>
        <taxon>Actinomycetes</taxon>
        <taxon>Pseudonocardiales</taxon>
        <taxon>Pseudonocardiaceae</taxon>
        <taxon>Amycolatopsis</taxon>
    </lineage>
</organism>
<evidence type="ECO:0000313" key="2">
    <source>
        <dbReference type="EMBL" id="GHH33415.1"/>
    </source>
</evidence>
<reference evidence="3" key="1">
    <citation type="journal article" date="2019" name="Int. J. Syst. Evol. Microbiol.">
        <title>The Global Catalogue of Microorganisms (GCM) 10K type strain sequencing project: providing services to taxonomists for standard genome sequencing and annotation.</title>
        <authorList>
            <consortium name="The Broad Institute Genomics Platform"/>
            <consortium name="The Broad Institute Genome Sequencing Center for Infectious Disease"/>
            <person name="Wu L."/>
            <person name="Ma J."/>
        </authorList>
    </citation>
    <scope>NUCLEOTIDE SEQUENCE [LARGE SCALE GENOMIC DNA]</scope>
    <source>
        <strain evidence="3">CGMCC 4.7683</strain>
    </source>
</reference>
<accession>A0ABQ3M7D2</accession>
<dbReference type="SUPFAM" id="SSF53474">
    <property type="entry name" value="alpha/beta-Hydrolases"/>
    <property type="match status" value="1"/>
</dbReference>
<dbReference type="PANTHER" id="PTHR43433">
    <property type="entry name" value="HYDROLASE, ALPHA/BETA FOLD FAMILY PROTEIN"/>
    <property type="match status" value="1"/>
</dbReference>
<feature type="domain" description="AB hydrolase-1" evidence="1">
    <location>
        <begin position="52"/>
        <end position="276"/>
    </location>
</feature>